<dbReference type="GO" id="GO:0035861">
    <property type="term" value="C:site of double-strand break"/>
    <property type="evidence" value="ECO:0007669"/>
    <property type="project" value="TreeGrafter"/>
</dbReference>
<dbReference type="GO" id="GO:0046872">
    <property type="term" value="F:metal ion binding"/>
    <property type="evidence" value="ECO:0007669"/>
    <property type="project" value="UniProtKB-KW"/>
</dbReference>
<reference evidence="17" key="2">
    <citation type="submission" date="2018-11" db="EMBL/GenBank/DDBJ databases">
        <title>Trombidioid mite genomics.</title>
        <authorList>
            <person name="Dong X."/>
        </authorList>
    </citation>
    <scope>NUCLEOTIDE SEQUENCE</scope>
    <source>
        <strain evidence="17">UoL-WK</strain>
    </source>
</reference>
<dbReference type="PANTHER" id="PTHR45873">
    <property type="entry name" value="DNA POLYMERASE ETA"/>
    <property type="match status" value="1"/>
</dbReference>
<evidence type="ECO:0000256" key="14">
    <source>
        <dbReference type="ARBA" id="ARBA00049244"/>
    </source>
</evidence>
<dbReference type="InterPro" id="IPR052230">
    <property type="entry name" value="DNA_polymerase_eta"/>
</dbReference>
<dbReference type="InterPro" id="IPR043502">
    <property type="entry name" value="DNA/RNA_pol_sf"/>
</dbReference>
<evidence type="ECO:0000256" key="7">
    <source>
        <dbReference type="ARBA" id="ARBA00022695"/>
    </source>
</evidence>
<dbReference type="GO" id="GO:0042276">
    <property type="term" value="P:error-prone translesion synthesis"/>
    <property type="evidence" value="ECO:0007669"/>
    <property type="project" value="TreeGrafter"/>
</dbReference>
<dbReference type="PROSITE" id="PS50173">
    <property type="entry name" value="UMUC"/>
    <property type="match status" value="1"/>
</dbReference>
<comment type="catalytic activity">
    <reaction evidence="14">
        <text>DNA(n) + a 2'-deoxyribonucleoside 5'-triphosphate = DNA(n+1) + diphosphate</text>
        <dbReference type="Rhea" id="RHEA:22508"/>
        <dbReference type="Rhea" id="RHEA-COMP:17339"/>
        <dbReference type="Rhea" id="RHEA-COMP:17340"/>
        <dbReference type="ChEBI" id="CHEBI:33019"/>
        <dbReference type="ChEBI" id="CHEBI:61560"/>
        <dbReference type="ChEBI" id="CHEBI:173112"/>
        <dbReference type="EC" id="2.7.7.7"/>
    </reaction>
</comment>
<evidence type="ECO:0000256" key="11">
    <source>
        <dbReference type="ARBA" id="ARBA00023204"/>
    </source>
</evidence>
<evidence type="ECO:0000256" key="6">
    <source>
        <dbReference type="ARBA" id="ARBA00022679"/>
    </source>
</evidence>
<evidence type="ECO:0000256" key="15">
    <source>
        <dbReference type="SAM" id="MobiDB-lite"/>
    </source>
</evidence>
<dbReference type="EMBL" id="NCKU01001361">
    <property type="protein sequence ID" value="RWS12315.1"/>
    <property type="molecule type" value="Genomic_DNA"/>
</dbReference>
<dbReference type="InterPro" id="IPR017961">
    <property type="entry name" value="DNA_pol_Y-fam_little_finger"/>
</dbReference>
<keyword evidence="12" id="KW-0539">Nucleus</keyword>
<sequence length="504" mass="56547">MAAVIALLDMDCFYVQVEQRLEPSTRGLPAVVVQYNTYKGGGVIAVNYEARAAGVNRFMRGDEAKSHCSQLHVFHVPEQRGKADLTRYRQASEEVLDVICKFNDQVIVERASIDEAFIDLTKLVSSQRDNLPAFEQINTTYLPSATICGKGYGCCLKHFYEHVCVDEFGEHADDNKHLLIAAKIISDLRQQIFEKTGFQCTAGISHSKMLSKLSCSLRKPNGQTMLPHACIHSLLLNTPINKVRNLGGKFGEEVKSKLGVTSLGQITSFTYAQLSTHFSSKTAKWLYSLARGFDGEEVISRQIPKSIGCSKNFPVSQKNALKTKDQVVYWMQQLSEEVIERLKKDLDANRRMAKLITVGMRFANGEMISRSLPLQNYDTQSVVDDIVKHIIVRVMSSSTEPIIMLSLSASKFADAIYEDKCSKIDKFFIKNKNLKVSEMIGKAETNKTTRETEEISSANNSISFHSSNSNTSKPNLEERRGFFYRKTLELAAKRAKIETNSSKN</sequence>
<comment type="cofactor">
    <cofactor evidence="1">
        <name>Mn(2+)</name>
        <dbReference type="ChEBI" id="CHEBI:29035"/>
    </cofactor>
</comment>
<dbReference type="Pfam" id="PF21704">
    <property type="entry name" value="POLH-Rev1_HhH"/>
    <property type="match status" value="1"/>
</dbReference>
<evidence type="ECO:0000256" key="12">
    <source>
        <dbReference type="ARBA" id="ARBA00023242"/>
    </source>
</evidence>
<evidence type="ECO:0000256" key="1">
    <source>
        <dbReference type="ARBA" id="ARBA00001936"/>
    </source>
</evidence>
<dbReference type="GO" id="GO:0009411">
    <property type="term" value="P:response to UV"/>
    <property type="evidence" value="ECO:0007669"/>
    <property type="project" value="UniProtKB-ARBA"/>
</dbReference>
<accession>A0A3S3PLS0</accession>
<evidence type="ECO:0000256" key="4">
    <source>
        <dbReference type="ARBA" id="ARBA00010945"/>
    </source>
</evidence>
<dbReference type="EMBL" id="NCKU01001360">
    <property type="protein sequence ID" value="RWS12316.1"/>
    <property type="molecule type" value="Genomic_DNA"/>
</dbReference>
<feature type="domain" description="UmuC" evidence="16">
    <location>
        <begin position="5"/>
        <end position="247"/>
    </location>
</feature>
<dbReference type="FunFam" id="1.10.150.20:FF:000014">
    <property type="entry name" value="Polymerase (DNA directed), eta"/>
    <property type="match status" value="1"/>
</dbReference>
<gene>
    <name evidence="17" type="ORF">B4U79_04104</name>
    <name evidence="18" type="ORF">B4U79_14220</name>
</gene>
<evidence type="ECO:0000256" key="10">
    <source>
        <dbReference type="ARBA" id="ARBA00022842"/>
    </source>
</evidence>
<dbReference type="GO" id="GO:0003684">
    <property type="term" value="F:damaged DNA binding"/>
    <property type="evidence" value="ECO:0007669"/>
    <property type="project" value="InterPro"/>
</dbReference>
<evidence type="ECO:0000313" key="19">
    <source>
        <dbReference type="Proteomes" id="UP000285301"/>
    </source>
</evidence>
<evidence type="ECO:0000256" key="5">
    <source>
        <dbReference type="ARBA" id="ARBA00012417"/>
    </source>
</evidence>
<comment type="cofactor">
    <cofactor evidence="2">
        <name>Mg(2+)</name>
        <dbReference type="ChEBI" id="CHEBI:18420"/>
    </cofactor>
</comment>
<proteinExistence type="inferred from homology"/>
<comment type="caution">
    <text evidence="17">The sequence shown here is derived from an EMBL/GenBank/DDBJ whole genome shotgun (WGS) entry which is preliminary data.</text>
</comment>
<dbReference type="PIRSF" id="PIRSF036603">
    <property type="entry name" value="DPol_eta"/>
    <property type="match status" value="1"/>
</dbReference>
<dbReference type="SUPFAM" id="SSF56672">
    <property type="entry name" value="DNA/RNA polymerases"/>
    <property type="match status" value="1"/>
</dbReference>
<organism evidence="17 19">
    <name type="scientific">Dinothrombium tinctorium</name>
    <dbReference type="NCBI Taxonomy" id="1965070"/>
    <lineage>
        <taxon>Eukaryota</taxon>
        <taxon>Metazoa</taxon>
        <taxon>Ecdysozoa</taxon>
        <taxon>Arthropoda</taxon>
        <taxon>Chelicerata</taxon>
        <taxon>Arachnida</taxon>
        <taxon>Acari</taxon>
        <taxon>Acariformes</taxon>
        <taxon>Trombidiformes</taxon>
        <taxon>Prostigmata</taxon>
        <taxon>Anystina</taxon>
        <taxon>Parasitengona</taxon>
        <taxon>Trombidioidea</taxon>
        <taxon>Trombidiidae</taxon>
        <taxon>Dinothrombium</taxon>
    </lineage>
</organism>
<dbReference type="InterPro" id="IPR043128">
    <property type="entry name" value="Rev_trsase/Diguanyl_cyclase"/>
</dbReference>
<dbReference type="Pfam" id="PF00817">
    <property type="entry name" value="IMS"/>
    <property type="match status" value="1"/>
</dbReference>
<dbReference type="Pfam" id="PF11799">
    <property type="entry name" value="IMS_C"/>
    <property type="match status" value="1"/>
</dbReference>
<keyword evidence="7" id="KW-0548">Nucleotidyltransferase</keyword>
<evidence type="ECO:0000259" key="16">
    <source>
        <dbReference type="PROSITE" id="PS50173"/>
    </source>
</evidence>
<evidence type="ECO:0000256" key="3">
    <source>
        <dbReference type="ARBA" id="ARBA00004123"/>
    </source>
</evidence>
<dbReference type="GO" id="GO:0005634">
    <property type="term" value="C:nucleus"/>
    <property type="evidence" value="ECO:0007669"/>
    <property type="project" value="UniProtKB-SubCell"/>
</dbReference>
<evidence type="ECO:0000256" key="8">
    <source>
        <dbReference type="ARBA" id="ARBA00022723"/>
    </source>
</evidence>
<feature type="compositionally biased region" description="Low complexity" evidence="15">
    <location>
        <begin position="456"/>
        <end position="472"/>
    </location>
</feature>
<dbReference type="Gene3D" id="3.30.70.270">
    <property type="match status" value="1"/>
</dbReference>
<keyword evidence="9" id="KW-0227">DNA damage</keyword>
<evidence type="ECO:0000256" key="13">
    <source>
        <dbReference type="ARBA" id="ARBA00044975"/>
    </source>
</evidence>
<dbReference type="AlphaFoldDB" id="A0A3S3PLS0"/>
<dbReference type="STRING" id="1965070.A0A3S3PLS0"/>
<evidence type="ECO:0000256" key="2">
    <source>
        <dbReference type="ARBA" id="ARBA00001946"/>
    </source>
</evidence>
<evidence type="ECO:0000313" key="17">
    <source>
        <dbReference type="EMBL" id="RWS12315.1"/>
    </source>
</evidence>
<keyword evidence="8" id="KW-0479">Metal-binding</keyword>
<reference evidence="17 19" key="1">
    <citation type="journal article" date="2018" name="Gigascience">
        <title>Genomes of trombidid mites reveal novel predicted allergens and laterally-transferred genes associated with secondary metabolism.</title>
        <authorList>
            <person name="Dong X."/>
            <person name="Chaisiri K."/>
            <person name="Xia D."/>
            <person name="Armstrong S.D."/>
            <person name="Fang Y."/>
            <person name="Donnelly M.J."/>
            <person name="Kadowaki T."/>
            <person name="McGarry J.W."/>
            <person name="Darby A.C."/>
            <person name="Makepeace B.L."/>
        </authorList>
    </citation>
    <scope>NUCLEOTIDE SEQUENCE [LARGE SCALE GENOMIC DNA]</scope>
    <source>
        <strain evidence="17">UoL-WK</strain>
    </source>
</reference>
<dbReference type="Gene3D" id="3.40.1170.60">
    <property type="match status" value="1"/>
</dbReference>
<feature type="region of interest" description="Disordered" evidence="15">
    <location>
        <begin position="445"/>
        <end position="476"/>
    </location>
</feature>
<dbReference type="Gene3D" id="1.10.150.20">
    <property type="entry name" value="5' to 3' exonuclease, C-terminal subdomain"/>
    <property type="match status" value="1"/>
</dbReference>
<dbReference type="GO" id="GO:0005657">
    <property type="term" value="C:replication fork"/>
    <property type="evidence" value="ECO:0007669"/>
    <property type="project" value="TreeGrafter"/>
</dbReference>
<dbReference type="OrthoDB" id="5723at2759"/>
<dbReference type="FunFam" id="3.40.1170.60:FF:000003">
    <property type="entry name" value="DNA polymerase eta"/>
    <property type="match status" value="1"/>
</dbReference>
<keyword evidence="11" id="KW-0234">DNA repair</keyword>
<comment type="subcellular location">
    <subcellularLocation>
        <location evidence="3">Nucleus</location>
    </subcellularLocation>
</comment>
<protein>
    <recommendedName>
        <fullName evidence="13">DNA polymerase eta</fullName>
        <ecNumber evidence="5">2.7.7.7</ecNumber>
    </recommendedName>
</protein>
<dbReference type="PANTHER" id="PTHR45873:SF1">
    <property type="entry name" value="DNA POLYMERASE ETA"/>
    <property type="match status" value="1"/>
</dbReference>
<dbReference type="Proteomes" id="UP000285301">
    <property type="component" value="Unassembled WGS sequence"/>
</dbReference>
<dbReference type="InterPro" id="IPR001126">
    <property type="entry name" value="UmuC"/>
</dbReference>
<dbReference type="EC" id="2.7.7.7" evidence="5"/>
<evidence type="ECO:0000313" key="18">
    <source>
        <dbReference type="EMBL" id="RWS12316.1"/>
    </source>
</evidence>
<comment type="similarity">
    <text evidence="4">Belongs to the DNA polymerase type-Y family.</text>
</comment>
<name>A0A3S3PLS0_9ACAR</name>
<dbReference type="GO" id="GO:0006281">
    <property type="term" value="P:DNA repair"/>
    <property type="evidence" value="ECO:0007669"/>
    <property type="project" value="UniProtKB-KW"/>
</dbReference>
<keyword evidence="19" id="KW-1185">Reference proteome</keyword>
<evidence type="ECO:0000256" key="9">
    <source>
        <dbReference type="ARBA" id="ARBA00022763"/>
    </source>
</evidence>
<keyword evidence="10" id="KW-0460">Magnesium</keyword>
<dbReference type="InterPro" id="IPR036775">
    <property type="entry name" value="DNA_pol_Y-fam_lit_finger_sf"/>
</dbReference>
<dbReference type="GO" id="GO:0003887">
    <property type="term" value="F:DNA-directed DNA polymerase activity"/>
    <property type="evidence" value="ECO:0007669"/>
    <property type="project" value="UniProtKB-EC"/>
</dbReference>
<keyword evidence="6" id="KW-0808">Transferase</keyword>
<dbReference type="SUPFAM" id="SSF100879">
    <property type="entry name" value="Lesion bypass DNA polymerase (Y-family), little finger domain"/>
    <property type="match status" value="1"/>
</dbReference>
<dbReference type="Gene3D" id="3.30.1490.100">
    <property type="entry name" value="DNA polymerase, Y-family, little finger domain"/>
    <property type="match status" value="1"/>
</dbReference>